<evidence type="ECO:0000313" key="2">
    <source>
        <dbReference type="EMBL" id="GEO28700.1"/>
    </source>
</evidence>
<keyword evidence="1" id="KW-0472">Membrane</keyword>
<name>A0A512CXG4_9MICO</name>
<keyword evidence="3" id="KW-1185">Reference proteome</keyword>
<evidence type="ECO:0000256" key="1">
    <source>
        <dbReference type="SAM" id="Phobius"/>
    </source>
</evidence>
<evidence type="ECO:0000313" key="3">
    <source>
        <dbReference type="Proteomes" id="UP000321534"/>
    </source>
</evidence>
<reference evidence="2 3" key="1">
    <citation type="submission" date="2019-07" db="EMBL/GenBank/DDBJ databases">
        <title>Whole genome shotgun sequence of Terrabacter aerolatus NBRC 106305.</title>
        <authorList>
            <person name="Hosoyama A."/>
            <person name="Uohara A."/>
            <person name="Ohji S."/>
            <person name="Ichikawa N."/>
        </authorList>
    </citation>
    <scope>NUCLEOTIDE SEQUENCE [LARGE SCALE GENOMIC DNA]</scope>
    <source>
        <strain evidence="2 3">NBRC 106305</strain>
    </source>
</reference>
<dbReference type="RefSeq" id="WP_147063104.1">
    <property type="nucleotide sequence ID" value="NZ_BAAARO010000021.1"/>
</dbReference>
<feature type="transmembrane region" description="Helical" evidence="1">
    <location>
        <begin position="182"/>
        <end position="203"/>
    </location>
</feature>
<protein>
    <submittedName>
        <fullName evidence="2">ABC transporter permease</fullName>
    </submittedName>
</protein>
<keyword evidence="1" id="KW-0812">Transmembrane</keyword>
<keyword evidence="1" id="KW-1133">Transmembrane helix</keyword>
<proteinExistence type="predicted"/>
<feature type="transmembrane region" description="Helical" evidence="1">
    <location>
        <begin position="17"/>
        <end position="40"/>
    </location>
</feature>
<feature type="transmembrane region" description="Helical" evidence="1">
    <location>
        <begin position="150"/>
        <end position="175"/>
    </location>
</feature>
<accession>A0A512CXG4</accession>
<feature type="transmembrane region" description="Helical" evidence="1">
    <location>
        <begin position="106"/>
        <end position="130"/>
    </location>
</feature>
<feature type="transmembrane region" description="Helical" evidence="1">
    <location>
        <begin position="60"/>
        <end position="85"/>
    </location>
</feature>
<dbReference type="Proteomes" id="UP000321534">
    <property type="component" value="Unassembled WGS sequence"/>
</dbReference>
<dbReference type="AlphaFoldDB" id="A0A512CXG4"/>
<sequence>MTAAVRAELRKLFTTRLWWGMAIAVLVSGAAFAVLFAFVFTSDAVRGPQAAAAPRTDAALAKAVFTGGLQVGYLLTLAIGVMTIGSEYRHQTITATFLALPRRGRVMAAKVVSLLVVGALYGVLSLAGAVGAGTVVLTSKGVAPFADTSIWRTLALSLLVLGLWALIGLGAGILIPNQVAALLISVAVAWIVEPLLGLVLALTDWGKSISPYLPSRATSAMLESTSSGFDGQPVHQLSWWAGALVLMAYAAVMAGLGTWRTLRADIT</sequence>
<dbReference type="OrthoDB" id="5244396at2"/>
<organism evidence="2 3">
    <name type="scientific">Terrabacter aerolatus</name>
    <dbReference type="NCBI Taxonomy" id="422442"/>
    <lineage>
        <taxon>Bacteria</taxon>
        <taxon>Bacillati</taxon>
        <taxon>Actinomycetota</taxon>
        <taxon>Actinomycetes</taxon>
        <taxon>Micrococcales</taxon>
        <taxon>Intrasporangiaceae</taxon>
        <taxon>Terrabacter</taxon>
    </lineage>
</organism>
<feature type="transmembrane region" description="Helical" evidence="1">
    <location>
        <begin position="237"/>
        <end position="259"/>
    </location>
</feature>
<comment type="caution">
    <text evidence="2">The sequence shown here is derived from an EMBL/GenBank/DDBJ whole genome shotgun (WGS) entry which is preliminary data.</text>
</comment>
<dbReference type="EMBL" id="BJYX01000002">
    <property type="protein sequence ID" value="GEO28700.1"/>
    <property type="molecule type" value="Genomic_DNA"/>
</dbReference>
<gene>
    <name evidence="2" type="ORF">TAE01_05100</name>
</gene>